<evidence type="ECO:0000256" key="2">
    <source>
        <dbReference type="ARBA" id="ARBA00012438"/>
    </source>
</evidence>
<dbReference type="NCBIfam" id="TIGR00229">
    <property type="entry name" value="sensory_box"/>
    <property type="match status" value="5"/>
</dbReference>
<dbReference type="Gene3D" id="3.30.450.40">
    <property type="match status" value="1"/>
</dbReference>
<evidence type="ECO:0000259" key="9">
    <source>
        <dbReference type="PROSITE" id="PS50113"/>
    </source>
</evidence>
<sequence length="1061" mass="121819">MRENESQVFSSNDLEKLFSSNTVILFRCDSKEGFPLLSVSENVKEILGFKSSYFLEGENRWSNRIHPDDKERVLHRFEQIVQQKQGIINEYRFKRKDGTYIWLRDELKLVKNNGDSSLIYGSSIDITERKKAELALKESKEQYQSVVDHIKDITYSINPDGEILFLNSSWEERTGYTVEETKGSSFWNYLHPEDIGSIEEMIEDLIKQRGESAKKVVRIRTKNGSYYWVDLYAKSLKRKTAEGLIVSGTISDVSDGLARLQERAAINKQLEKRVQQHSEDLREEIKKRRGVEKELNQRLRYEQALSKCSSLLLEHTNSGALEESLKILREVTQSDRVYISRNVEVGDKLCLEPLIEVTDQGTEIPKVKADQLVSYSEVPWWYQKLSNNEIINTRVDDLPDEEGVILQARDVNAVLVIPISIGEEWFGYIGFADNEKDHLWDKNEVRLLQTAADIISAYKKRKKIEKNLIEHKNYTEAILNSLPSIYLLVDEELDNVQWNASTKFFTGYSEEELAERSAYDLIVPEHHNRLTQAKEKIRNNEGGSFELTLLSKLGRKIPYYWRGYYIKLNNKHYYIWVGIDITRQKETEQALVDEKRFNEALVETLPGCFYMIDEEGQYQTWNQNLIDEFGYTDSELKELSPLALFSKSAQKKVVEFANKVFEDGEASVEVSCLTKTGQEIPYLLTGKLFRQEGKDYLLGVGHNITEQVEAREKLRKNEELFRNLFLQAPSAIVMVTPDNEIKDINRSFEKLFGYSIDEIKGKDIDKVLVPEGEREEAPTLPAKHNRMMASFHREAQRRAADGSLVDVFVASIPVVVDGKPIAGFGMYIDITEQKKYEEEIYSSLKEKHVLLQEIHHRVKNNLAVVSGLIQLQMYETDDEEVRDTLRESESRIQTMALIHEKLYKSQRLSEISCQSYIGDLLETIRSTNNTAKDITLEKKIDAVNLSINQAVPFALLINEVVTNAFKHAFKGQEEGNICITLQGDDNMVKLSIQDNGIGLPEDFKPRESDSLGMTLIYNFMDQLEADGEIGTDDGTYLNLTFEVQNVNGSSASSLLSSSYGM</sequence>
<dbReference type="AlphaFoldDB" id="A0A6M1T4I2"/>
<protein>
    <recommendedName>
        <fullName evidence="2">histidine kinase</fullName>
        <ecNumber evidence="2">2.7.13.3</ecNumber>
    </recommendedName>
</protein>
<dbReference type="InterPro" id="IPR035965">
    <property type="entry name" value="PAS-like_dom_sf"/>
</dbReference>
<comment type="catalytic activity">
    <reaction evidence="1">
        <text>ATP + protein L-histidine = ADP + protein N-phospho-L-histidine.</text>
        <dbReference type="EC" id="2.7.13.3"/>
    </reaction>
</comment>
<dbReference type="InterPro" id="IPR011495">
    <property type="entry name" value="Sig_transdc_His_kin_sub2_dim/P"/>
</dbReference>
<organism evidence="10 11">
    <name type="scientific">Fodinibius halophilus</name>
    <dbReference type="NCBI Taxonomy" id="1736908"/>
    <lineage>
        <taxon>Bacteria</taxon>
        <taxon>Pseudomonadati</taxon>
        <taxon>Balneolota</taxon>
        <taxon>Balneolia</taxon>
        <taxon>Balneolales</taxon>
        <taxon>Balneolaceae</taxon>
        <taxon>Fodinibius</taxon>
    </lineage>
</organism>
<dbReference type="PROSITE" id="PS50109">
    <property type="entry name" value="HIS_KIN"/>
    <property type="match status" value="1"/>
</dbReference>
<evidence type="ECO:0000256" key="5">
    <source>
        <dbReference type="ARBA" id="ARBA00022777"/>
    </source>
</evidence>
<dbReference type="InterPro" id="IPR005467">
    <property type="entry name" value="His_kinase_dom"/>
</dbReference>
<feature type="domain" description="PAS" evidence="8">
    <location>
        <begin position="717"/>
        <end position="771"/>
    </location>
</feature>
<dbReference type="CDD" id="cd00130">
    <property type="entry name" value="PAS"/>
    <property type="match status" value="5"/>
</dbReference>
<feature type="domain" description="PAS" evidence="8">
    <location>
        <begin position="139"/>
        <end position="209"/>
    </location>
</feature>
<keyword evidence="3" id="KW-0597">Phosphoprotein</keyword>
<name>A0A6M1T4I2_9BACT</name>
<dbReference type="Pfam" id="PF08447">
    <property type="entry name" value="PAS_3"/>
    <property type="match status" value="2"/>
</dbReference>
<dbReference type="InterPro" id="IPR003018">
    <property type="entry name" value="GAF"/>
</dbReference>
<dbReference type="SMART" id="SM00387">
    <property type="entry name" value="HATPase_c"/>
    <property type="match status" value="1"/>
</dbReference>
<dbReference type="PROSITE" id="PS50113">
    <property type="entry name" value="PAC"/>
    <property type="match status" value="1"/>
</dbReference>
<dbReference type="GO" id="GO:0004673">
    <property type="term" value="F:protein histidine kinase activity"/>
    <property type="evidence" value="ECO:0007669"/>
    <property type="project" value="UniProtKB-EC"/>
</dbReference>
<gene>
    <name evidence="10" type="ORF">G3569_11365</name>
</gene>
<evidence type="ECO:0000313" key="11">
    <source>
        <dbReference type="Proteomes" id="UP000479132"/>
    </source>
</evidence>
<dbReference type="SMART" id="SM00065">
    <property type="entry name" value="GAF"/>
    <property type="match status" value="1"/>
</dbReference>
<dbReference type="Gene3D" id="3.30.565.10">
    <property type="entry name" value="Histidine kinase-like ATPase, C-terminal domain"/>
    <property type="match status" value="1"/>
</dbReference>
<feature type="domain" description="PAS" evidence="8">
    <location>
        <begin position="594"/>
        <end position="664"/>
    </location>
</feature>
<dbReference type="EC" id="2.7.13.3" evidence="2"/>
<evidence type="ECO:0000256" key="1">
    <source>
        <dbReference type="ARBA" id="ARBA00000085"/>
    </source>
</evidence>
<dbReference type="Pfam" id="PF13581">
    <property type="entry name" value="HATPase_c_2"/>
    <property type="match status" value="1"/>
</dbReference>
<evidence type="ECO:0000256" key="3">
    <source>
        <dbReference type="ARBA" id="ARBA00022553"/>
    </source>
</evidence>
<dbReference type="Gene3D" id="3.30.450.20">
    <property type="entry name" value="PAS domain"/>
    <property type="match status" value="5"/>
</dbReference>
<proteinExistence type="predicted"/>
<dbReference type="SUPFAM" id="SSF55781">
    <property type="entry name" value="GAF domain-like"/>
    <property type="match status" value="1"/>
</dbReference>
<dbReference type="PANTHER" id="PTHR43304:SF1">
    <property type="entry name" value="PAC DOMAIN-CONTAINING PROTEIN"/>
    <property type="match status" value="1"/>
</dbReference>
<accession>A0A6M1T4I2</accession>
<evidence type="ECO:0000259" key="7">
    <source>
        <dbReference type="PROSITE" id="PS50109"/>
    </source>
</evidence>
<feature type="coiled-coil region" evidence="6">
    <location>
        <begin position="260"/>
        <end position="294"/>
    </location>
</feature>
<keyword evidence="6" id="KW-0175">Coiled coil</keyword>
<comment type="caution">
    <text evidence="10">The sequence shown here is derived from an EMBL/GenBank/DDBJ whole genome shotgun (WGS) entry which is preliminary data.</text>
</comment>
<dbReference type="Proteomes" id="UP000479132">
    <property type="component" value="Unassembled WGS sequence"/>
</dbReference>
<dbReference type="InterPro" id="IPR000014">
    <property type="entry name" value="PAS"/>
</dbReference>
<dbReference type="PANTHER" id="PTHR43304">
    <property type="entry name" value="PHYTOCHROME-LIKE PROTEIN CPH1"/>
    <property type="match status" value="1"/>
</dbReference>
<dbReference type="InterPro" id="IPR052162">
    <property type="entry name" value="Sensor_kinase/Photoreceptor"/>
</dbReference>
<dbReference type="SMART" id="SM00086">
    <property type="entry name" value="PAC"/>
    <property type="match status" value="5"/>
</dbReference>
<dbReference type="InterPro" id="IPR036890">
    <property type="entry name" value="HATPase_C_sf"/>
</dbReference>
<dbReference type="Pfam" id="PF01590">
    <property type="entry name" value="GAF"/>
    <property type="match status" value="1"/>
</dbReference>
<dbReference type="Pfam" id="PF00989">
    <property type="entry name" value="PAS"/>
    <property type="match status" value="1"/>
</dbReference>
<dbReference type="InterPro" id="IPR013655">
    <property type="entry name" value="PAS_fold_3"/>
</dbReference>
<dbReference type="SUPFAM" id="SSF55785">
    <property type="entry name" value="PYP-like sensor domain (PAS domain)"/>
    <property type="match status" value="5"/>
</dbReference>
<dbReference type="InterPro" id="IPR001610">
    <property type="entry name" value="PAC"/>
</dbReference>
<feature type="domain" description="Histidine kinase" evidence="7">
    <location>
        <begin position="853"/>
        <end position="1045"/>
    </location>
</feature>
<dbReference type="InterPro" id="IPR013767">
    <property type="entry name" value="PAS_fold"/>
</dbReference>
<feature type="domain" description="PAC" evidence="9">
    <location>
        <begin position="87"/>
        <end position="138"/>
    </location>
</feature>
<dbReference type="InterPro" id="IPR000700">
    <property type="entry name" value="PAS-assoc_C"/>
</dbReference>
<feature type="domain" description="PAS" evidence="8">
    <location>
        <begin position="10"/>
        <end position="84"/>
    </location>
</feature>
<evidence type="ECO:0000259" key="8">
    <source>
        <dbReference type="PROSITE" id="PS50112"/>
    </source>
</evidence>
<keyword evidence="11" id="KW-1185">Reference proteome</keyword>
<keyword evidence="5" id="KW-0418">Kinase</keyword>
<dbReference type="SUPFAM" id="SSF55874">
    <property type="entry name" value="ATPase domain of HSP90 chaperone/DNA topoisomerase II/histidine kinase"/>
    <property type="match status" value="1"/>
</dbReference>
<evidence type="ECO:0000256" key="4">
    <source>
        <dbReference type="ARBA" id="ARBA00022679"/>
    </source>
</evidence>
<keyword evidence="4" id="KW-0808">Transferase</keyword>
<dbReference type="RefSeq" id="WP_165269215.1">
    <property type="nucleotide sequence ID" value="NZ_JAALLS010000014.1"/>
</dbReference>
<dbReference type="InterPro" id="IPR029016">
    <property type="entry name" value="GAF-like_dom_sf"/>
</dbReference>
<evidence type="ECO:0000313" key="10">
    <source>
        <dbReference type="EMBL" id="NGP88957.1"/>
    </source>
</evidence>
<dbReference type="GO" id="GO:0006355">
    <property type="term" value="P:regulation of DNA-templated transcription"/>
    <property type="evidence" value="ECO:0007669"/>
    <property type="project" value="InterPro"/>
</dbReference>
<dbReference type="InterPro" id="IPR003594">
    <property type="entry name" value="HATPase_dom"/>
</dbReference>
<feature type="domain" description="PAS" evidence="8">
    <location>
        <begin position="471"/>
        <end position="541"/>
    </location>
</feature>
<reference evidence="10 11" key="1">
    <citation type="submission" date="2020-02" db="EMBL/GenBank/DDBJ databases">
        <title>Aliifodinibius halophilus 2W32, complete genome.</title>
        <authorList>
            <person name="Li Y."/>
            <person name="Wu S."/>
        </authorList>
    </citation>
    <scope>NUCLEOTIDE SEQUENCE [LARGE SCALE GENOMIC DNA]</scope>
    <source>
        <strain evidence="10 11">2W32</strain>
    </source>
</reference>
<evidence type="ECO:0000256" key="6">
    <source>
        <dbReference type="SAM" id="Coils"/>
    </source>
</evidence>
<dbReference type="Pfam" id="PF07568">
    <property type="entry name" value="HisKA_2"/>
    <property type="match status" value="1"/>
</dbReference>
<dbReference type="SMART" id="SM00091">
    <property type="entry name" value="PAS"/>
    <property type="match status" value="5"/>
</dbReference>
<dbReference type="Pfam" id="PF13426">
    <property type="entry name" value="PAS_9"/>
    <property type="match status" value="2"/>
</dbReference>
<dbReference type="EMBL" id="JAALLS010000014">
    <property type="protein sequence ID" value="NGP88957.1"/>
    <property type="molecule type" value="Genomic_DNA"/>
</dbReference>
<dbReference type="PROSITE" id="PS50112">
    <property type="entry name" value="PAS"/>
    <property type="match status" value="5"/>
</dbReference>